<protein>
    <submittedName>
        <fullName evidence="1">Alpha/beta hydrolase</fullName>
    </submittedName>
</protein>
<dbReference type="Gene3D" id="3.40.50.1820">
    <property type="entry name" value="alpha/beta hydrolase"/>
    <property type="match status" value="1"/>
</dbReference>
<evidence type="ECO:0000313" key="1">
    <source>
        <dbReference type="EMBL" id="TFD52937.1"/>
    </source>
</evidence>
<dbReference type="SUPFAM" id="SSF53474">
    <property type="entry name" value="alpha/beta-Hydrolases"/>
    <property type="match status" value="1"/>
</dbReference>
<sequence length="224" mass="24949">MSPRVGRLRWWMQDYLYAAQHQWRAVQSKPSPNTLASGDRCPVVIVPGVYERWQFLWPTVARIHGAGHPVYTVDRLARNTDSIPRSARCVAEFITERNLSNVVLVAHSKGGLIGKFVMLNLDVNARVVGMIAVATPFLGSGWARYMLAPSLRAFSSHDPHISALHARHEVNSRITSIYAAFDPHIPEGCALPGARNIRINTGGHFRLLDDPRAITAMMETLATY</sequence>
<dbReference type="EMBL" id="SOHE01000025">
    <property type="protein sequence ID" value="TFD52937.1"/>
    <property type="molecule type" value="Genomic_DNA"/>
</dbReference>
<comment type="caution">
    <text evidence="1">The sequence shown here is derived from an EMBL/GenBank/DDBJ whole genome shotgun (WGS) entry which is preliminary data.</text>
</comment>
<reference evidence="1 2" key="1">
    <citation type="submission" date="2019-03" db="EMBL/GenBank/DDBJ databases">
        <title>Genomics of glacier-inhabiting Cryobacterium strains.</title>
        <authorList>
            <person name="Liu Q."/>
            <person name="Xin Y.-H."/>
        </authorList>
    </citation>
    <scope>NUCLEOTIDE SEQUENCE [LARGE SCALE GENOMIC DNA]</scope>
    <source>
        <strain evidence="1 2">Hh14</strain>
    </source>
</reference>
<accession>A0A4R9A6F4</accession>
<dbReference type="InterPro" id="IPR029058">
    <property type="entry name" value="AB_hydrolase_fold"/>
</dbReference>
<proteinExistence type="predicted"/>
<dbReference type="GO" id="GO:0016787">
    <property type="term" value="F:hydrolase activity"/>
    <property type="evidence" value="ECO:0007669"/>
    <property type="project" value="UniProtKB-KW"/>
</dbReference>
<dbReference type="AlphaFoldDB" id="A0A4R9A6F4"/>
<evidence type="ECO:0000313" key="2">
    <source>
        <dbReference type="Proteomes" id="UP000297447"/>
    </source>
</evidence>
<dbReference type="OrthoDB" id="9770427at2"/>
<organism evidence="1 2">
    <name type="scientific">Cryobacterium frigoriphilum</name>
    <dbReference type="NCBI Taxonomy" id="1259150"/>
    <lineage>
        <taxon>Bacteria</taxon>
        <taxon>Bacillati</taxon>
        <taxon>Actinomycetota</taxon>
        <taxon>Actinomycetes</taxon>
        <taxon>Micrococcales</taxon>
        <taxon>Microbacteriaceae</taxon>
        <taxon>Cryobacterium</taxon>
    </lineage>
</organism>
<gene>
    <name evidence="1" type="ORF">E3T55_05860</name>
</gene>
<name>A0A4R9A6F4_9MICO</name>
<keyword evidence="1" id="KW-0378">Hydrolase</keyword>
<keyword evidence="2" id="KW-1185">Reference proteome</keyword>
<dbReference type="Proteomes" id="UP000297447">
    <property type="component" value="Unassembled WGS sequence"/>
</dbReference>